<protein>
    <recommendedName>
        <fullName evidence="3">Protein kinase domain-containing protein</fullName>
    </recommendedName>
</protein>
<comment type="caution">
    <text evidence="1">The sequence shown here is derived from an EMBL/GenBank/DDBJ whole genome shotgun (WGS) entry which is preliminary data.</text>
</comment>
<dbReference type="EMBL" id="JBBJCI010000208">
    <property type="protein sequence ID" value="KAK7240918.1"/>
    <property type="molecule type" value="Genomic_DNA"/>
</dbReference>
<gene>
    <name evidence="1" type="ORF">SO694_00055231</name>
</gene>
<accession>A0ABR1FXE0</accession>
<sequence>MMLKNPGCVASKRDLNPRWKKLAGGNSKQVSKTSYGKAKVVVKTKIEHTKGSETLKRERILRAELLFLEYLAGSPGVPKLYGGWLGDGGARVTYVVQDAGEILGAGTGTVGRPAKPTAPWAAFARNAPVAALRALLECFRSFSEVGGYFLDDFSPHQFTVIDPRDKHTTTGGAVYLVDGPLALAGPMRNFSVANELPLAKTSRGACAGDGDCPATAAYHCCCRWKASSQKCERGARGAPEAKGKCLKGKERRCLPVSAKTHVFDIAAKAWALPLVLKEGHLEPAAKKKLRALEAWMLAPDPDDRPNLTEALLFLDGVS</sequence>
<evidence type="ECO:0000313" key="1">
    <source>
        <dbReference type="EMBL" id="KAK7240918.1"/>
    </source>
</evidence>
<reference evidence="1 2" key="1">
    <citation type="submission" date="2024-03" db="EMBL/GenBank/DDBJ databases">
        <title>Aureococcus anophagefferens CCMP1851 and Kratosvirus quantuckense: Draft genome of a second virus-susceptible host strain in the model system.</title>
        <authorList>
            <person name="Chase E."/>
            <person name="Truchon A.R."/>
            <person name="Schepens W."/>
            <person name="Wilhelm S.W."/>
        </authorList>
    </citation>
    <scope>NUCLEOTIDE SEQUENCE [LARGE SCALE GENOMIC DNA]</scope>
    <source>
        <strain evidence="1 2">CCMP1851</strain>
    </source>
</reference>
<proteinExistence type="predicted"/>
<organism evidence="1 2">
    <name type="scientific">Aureococcus anophagefferens</name>
    <name type="common">Harmful bloom alga</name>
    <dbReference type="NCBI Taxonomy" id="44056"/>
    <lineage>
        <taxon>Eukaryota</taxon>
        <taxon>Sar</taxon>
        <taxon>Stramenopiles</taxon>
        <taxon>Ochrophyta</taxon>
        <taxon>Pelagophyceae</taxon>
        <taxon>Pelagomonadales</taxon>
        <taxon>Pelagomonadaceae</taxon>
        <taxon>Aureococcus</taxon>
    </lineage>
</organism>
<keyword evidence="2" id="KW-1185">Reference proteome</keyword>
<name>A0ABR1FXE0_AURAN</name>
<dbReference type="Proteomes" id="UP001363151">
    <property type="component" value="Unassembled WGS sequence"/>
</dbReference>
<evidence type="ECO:0008006" key="3">
    <source>
        <dbReference type="Google" id="ProtNLM"/>
    </source>
</evidence>
<evidence type="ECO:0000313" key="2">
    <source>
        <dbReference type="Proteomes" id="UP001363151"/>
    </source>
</evidence>